<evidence type="ECO:0000313" key="2">
    <source>
        <dbReference type="EMBL" id="UWZ53052.1"/>
    </source>
</evidence>
<dbReference type="PANTHER" id="PTHR43283:SF3">
    <property type="entry name" value="BETA-LACTAMASE FAMILY PROTEIN (AFU_ORTHOLOGUE AFUA_5G07500)"/>
    <property type="match status" value="1"/>
</dbReference>
<name>A0A9Q9MKP8_9ACTN</name>
<dbReference type="Proteomes" id="UP001058003">
    <property type="component" value="Chromosome"/>
</dbReference>
<feature type="domain" description="Beta-lactamase-related" evidence="1">
    <location>
        <begin position="22"/>
        <end position="407"/>
    </location>
</feature>
<organism evidence="2 3">
    <name type="scientific">Dactylosporangium aurantiacum</name>
    <dbReference type="NCBI Taxonomy" id="35754"/>
    <lineage>
        <taxon>Bacteria</taxon>
        <taxon>Bacillati</taxon>
        <taxon>Actinomycetota</taxon>
        <taxon>Actinomycetes</taxon>
        <taxon>Micromonosporales</taxon>
        <taxon>Micromonosporaceae</taxon>
        <taxon>Dactylosporangium</taxon>
    </lineage>
</organism>
<dbReference type="InterPro" id="IPR001466">
    <property type="entry name" value="Beta-lactam-related"/>
</dbReference>
<dbReference type="InterPro" id="IPR012338">
    <property type="entry name" value="Beta-lactam/transpept-like"/>
</dbReference>
<dbReference type="SUPFAM" id="SSF56601">
    <property type="entry name" value="beta-lactamase/transpeptidase-like"/>
    <property type="match status" value="1"/>
</dbReference>
<dbReference type="PANTHER" id="PTHR43283">
    <property type="entry name" value="BETA-LACTAMASE-RELATED"/>
    <property type="match status" value="1"/>
</dbReference>
<dbReference type="OrthoDB" id="4281716at2"/>
<sequence>MSIEREVAPERVGFDGRRLAGLDAHFSRYVEDGRLAGWQLVVSRDGRVAHASTCGMRDLEAGLPVEPDTLWRIYSMTKPVTSVAAMMLWEEGRFELTDPISRWLPEFAAPQVYDRGSAGQPFTVPAAEPIRVWHLLTHTSGLTYGFLQTSVVDALYRKAGYDIYPKAGADLAQACRDWAALPLLFQPGRSWGYGVSTDVLGRLVEVVSGQTLGDFFRTRIFEPLGMTDTRWWVDPAGDEAKRLAALYVPSPTGGGATRFDPIGQHALQEPVLQSGGGGLISTAADYHRFTAMLLRGGAGADGAGERLLSSRTVRFMTRNHLPGGVDLDRLQTGGFAETTFEGVGFGLGFAVVRDPVPARTPGTPGTYYWGGAASTAFWVDPAERLTVAFYTQLLPSSTHPIRPQLRQLIYSALTD</sequence>
<accession>A0A9Q9MKP8</accession>
<dbReference type="Pfam" id="PF00144">
    <property type="entry name" value="Beta-lactamase"/>
    <property type="match status" value="1"/>
</dbReference>
<dbReference type="Gene3D" id="3.40.710.10">
    <property type="entry name" value="DD-peptidase/beta-lactamase superfamily"/>
    <property type="match status" value="1"/>
</dbReference>
<dbReference type="InterPro" id="IPR050789">
    <property type="entry name" value="Diverse_Enzym_Activities"/>
</dbReference>
<proteinExistence type="predicted"/>
<dbReference type="RefSeq" id="WP_033356708.1">
    <property type="nucleotide sequence ID" value="NZ_CP073767.1"/>
</dbReference>
<dbReference type="KEGG" id="daur:Daura_41725"/>
<evidence type="ECO:0000259" key="1">
    <source>
        <dbReference type="Pfam" id="PF00144"/>
    </source>
</evidence>
<keyword evidence="3" id="KW-1185">Reference proteome</keyword>
<evidence type="ECO:0000313" key="3">
    <source>
        <dbReference type="Proteomes" id="UP001058003"/>
    </source>
</evidence>
<protein>
    <submittedName>
        <fullName evidence="2">Beta-lactamase family protein</fullName>
    </submittedName>
</protein>
<dbReference type="EMBL" id="CP073767">
    <property type="protein sequence ID" value="UWZ53052.1"/>
    <property type="molecule type" value="Genomic_DNA"/>
</dbReference>
<dbReference type="AlphaFoldDB" id="A0A9Q9MKP8"/>
<gene>
    <name evidence="2" type="ORF">Daura_41725</name>
</gene>
<reference evidence="2" key="1">
    <citation type="submission" date="2021-04" db="EMBL/GenBank/DDBJ databases">
        <title>Dactylosporangium aurantiacum NRRL B-8018 full assembly.</title>
        <authorList>
            <person name="Hartkoorn R.C."/>
            <person name="Beaudoing E."/>
            <person name="Hot D."/>
        </authorList>
    </citation>
    <scope>NUCLEOTIDE SEQUENCE</scope>
    <source>
        <strain evidence="2">NRRL B-8018</strain>
    </source>
</reference>